<evidence type="ECO:0000313" key="2">
    <source>
        <dbReference type="Proteomes" id="UP000440041"/>
    </source>
</evidence>
<keyword evidence="2" id="KW-1185">Reference proteome</keyword>
<dbReference type="AlphaFoldDB" id="A0A6A2VAT0"/>
<proteinExistence type="predicted"/>
<dbReference type="EMBL" id="WBSO01000001">
    <property type="protein sequence ID" value="KAB8301859.1"/>
    <property type="molecule type" value="Genomic_DNA"/>
</dbReference>
<comment type="caution">
    <text evidence="1">The sequence shown here is derived from an EMBL/GenBank/DDBJ whole genome shotgun (WGS) entry which is preliminary data.</text>
</comment>
<name>A0A6A2VAT0_9BIFI</name>
<reference evidence="1 2" key="1">
    <citation type="submission" date="2019-09" db="EMBL/GenBank/DDBJ databases">
        <title>Characterization of the phylogenetic diversity of two novel species belonging to the genus Bifidobacterium: Bifidobacterium cebidarum sp. nov. and Bifidobacterium leontopitheci sp. nov.</title>
        <authorList>
            <person name="Lugli G.A."/>
            <person name="Duranti S."/>
            <person name="Milani C."/>
            <person name="Turroni F."/>
            <person name="Ventura M."/>
        </authorList>
    </citation>
    <scope>NUCLEOTIDE SEQUENCE [LARGE SCALE GENOMIC DNA]</scope>
    <source>
        <strain evidence="1 2">DSM 100238</strain>
    </source>
</reference>
<sequence>MTEIARAPSHMTFRRRFRVHAPPAAIILRITDVFGSQPI</sequence>
<evidence type="ECO:0000313" key="1">
    <source>
        <dbReference type="EMBL" id="KAB8301859.1"/>
    </source>
</evidence>
<dbReference type="Proteomes" id="UP000440041">
    <property type="component" value="Unassembled WGS sequence"/>
</dbReference>
<accession>A0A6A2VAT0</accession>
<organism evidence="1 2">
    <name type="scientific">Bifidobacterium apri</name>
    <dbReference type="NCBI Taxonomy" id="1769423"/>
    <lineage>
        <taxon>Bacteria</taxon>
        <taxon>Bacillati</taxon>
        <taxon>Actinomycetota</taxon>
        <taxon>Actinomycetes</taxon>
        <taxon>Bifidobacteriales</taxon>
        <taxon>Bifidobacteriaceae</taxon>
        <taxon>Bifidobacterium</taxon>
    </lineage>
</organism>
<protein>
    <submittedName>
        <fullName evidence="1">Uncharacterized protein</fullName>
    </submittedName>
</protein>
<gene>
    <name evidence="1" type="ORF">DSM100238_0178</name>
</gene>